<evidence type="ECO:0000313" key="2">
    <source>
        <dbReference type="EMBL" id="UNZ07976.1"/>
    </source>
</evidence>
<dbReference type="EMBL" id="CP094298">
    <property type="protein sequence ID" value="UNZ07976.1"/>
    <property type="molecule type" value="Genomic_DNA"/>
</dbReference>
<dbReference type="RefSeq" id="WP_003986062.1">
    <property type="nucleotide sequence ID" value="NZ_CP043497.1"/>
</dbReference>
<dbReference type="GeneID" id="66852881"/>
<protein>
    <submittedName>
        <fullName evidence="2">Uncharacterized protein</fullName>
    </submittedName>
</protein>
<gene>
    <name evidence="2" type="ORF">SRIMR7_38040</name>
</gene>
<organism evidence="2 3">
    <name type="scientific">Streptomyces rimosus subsp. rimosus</name>
    <dbReference type="NCBI Taxonomy" id="132474"/>
    <lineage>
        <taxon>Bacteria</taxon>
        <taxon>Bacillati</taxon>
        <taxon>Actinomycetota</taxon>
        <taxon>Actinomycetes</taxon>
        <taxon>Kitasatosporales</taxon>
        <taxon>Streptomycetaceae</taxon>
        <taxon>Streptomyces</taxon>
    </lineage>
</organism>
<feature type="region of interest" description="Disordered" evidence="1">
    <location>
        <begin position="1"/>
        <end position="22"/>
    </location>
</feature>
<accession>A0ABY3ZCE2</accession>
<dbReference type="Proteomes" id="UP000829494">
    <property type="component" value="Chromosome"/>
</dbReference>
<name>A0ABY3ZCE2_STRRM</name>
<evidence type="ECO:0000313" key="3">
    <source>
        <dbReference type="Proteomes" id="UP000829494"/>
    </source>
</evidence>
<feature type="compositionally biased region" description="Pro residues" evidence="1">
    <location>
        <begin position="10"/>
        <end position="19"/>
    </location>
</feature>
<proteinExistence type="predicted"/>
<keyword evidence="3" id="KW-1185">Reference proteome</keyword>
<reference evidence="2 3" key="1">
    <citation type="submission" date="2022-03" db="EMBL/GenBank/DDBJ databases">
        <title>Complete genome of Streptomyces rimosus ssp. rimosus R7 (=ATCC 10970).</title>
        <authorList>
            <person name="Beganovic S."/>
            <person name="Ruckert C."/>
            <person name="Busche T."/>
            <person name="Kalinowski J."/>
            <person name="Wittmann C."/>
        </authorList>
    </citation>
    <scope>NUCLEOTIDE SEQUENCE [LARGE SCALE GENOMIC DNA]</scope>
    <source>
        <strain evidence="2 3">R7</strain>
    </source>
</reference>
<sequence length="169" mass="18376">MSTSTTRPTAPEPVAPAPTTPDAWRDLLDDWDDIRNGYHLGEADEAVLQCVHRLDADPTGPDALLWTLGLVTLVPYVAAAAPGPGVEARTAEVLSVVARAHGDRMCEHEKHPFEPYEDDLDTQLEELPSALSALISQEAEVPDEYAPGHWHCPRNIAGFARAALSYLTM</sequence>
<evidence type="ECO:0000256" key="1">
    <source>
        <dbReference type="SAM" id="MobiDB-lite"/>
    </source>
</evidence>